<protein>
    <submittedName>
        <fullName evidence="2">Uncharacterized protein</fullName>
    </submittedName>
</protein>
<evidence type="ECO:0000313" key="2">
    <source>
        <dbReference type="EMBL" id="CAF1026280.1"/>
    </source>
</evidence>
<accession>A0A814IRP1</accession>
<evidence type="ECO:0000256" key="1">
    <source>
        <dbReference type="SAM" id="MobiDB-lite"/>
    </source>
</evidence>
<comment type="caution">
    <text evidence="2">The sequence shown here is derived from an EMBL/GenBank/DDBJ whole genome shotgun (WGS) entry which is preliminary data.</text>
</comment>
<keyword evidence="3" id="KW-1185">Reference proteome</keyword>
<proteinExistence type="predicted"/>
<sequence length="142" mass="15626">MVYARRPKLPADLITSPSPEQPELFSVQQSRRIPAQQIAAPEQQAAAPALIVLRPNGTINLNANLTLRGTIGKGRLMQKLQNPVPNHQPPRAETRIESDQMTRLLSMSWLTLTIKINKKSLCVILPQTSGAFLPGRGCDVTQ</sequence>
<dbReference type="Proteomes" id="UP000663879">
    <property type="component" value="Unassembled WGS sequence"/>
</dbReference>
<feature type="region of interest" description="Disordered" evidence="1">
    <location>
        <begin position="1"/>
        <end position="21"/>
    </location>
</feature>
<gene>
    <name evidence="2" type="ORF">OXX778_LOCUS17635</name>
</gene>
<dbReference type="EMBL" id="CAJNOC010004567">
    <property type="protein sequence ID" value="CAF1026280.1"/>
    <property type="molecule type" value="Genomic_DNA"/>
</dbReference>
<name>A0A814IRP1_9BILA</name>
<dbReference type="AlphaFoldDB" id="A0A814IRP1"/>
<organism evidence="2 3">
    <name type="scientific">Brachionus calyciflorus</name>
    <dbReference type="NCBI Taxonomy" id="104777"/>
    <lineage>
        <taxon>Eukaryota</taxon>
        <taxon>Metazoa</taxon>
        <taxon>Spiralia</taxon>
        <taxon>Gnathifera</taxon>
        <taxon>Rotifera</taxon>
        <taxon>Eurotatoria</taxon>
        <taxon>Monogononta</taxon>
        <taxon>Pseudotrocha</taxon>
        <taxon>Ploima</taxon>
        <taxon>Brachionidae</taxon>
        <taxon>Brachionus</taxon>
    </lineage>
</organism>
<evidence type="ECO:0000313" key="3">
    <source>
        <dbReference type="Proteomes" id="UP000663879"/>
    </source>
</evidence>
<reference evidence="2" key="1">
    <citation type="submission" date="2021-02" db="EMBL/GenBank/DDBJ databases">
        <authorList>
            <person name="Nowell W R."/>
        </authorList>
    </citation>
    <scope>NUCLEOTIDE SEQUENCE</scope>
    <source>
        <strain evidence="2">Ploen Becks lab</strain>
    </source>
</reference>